<accession>A0ABX5VQD1</accession>
<feature type="domain" description="ATPase AAA-type core" evidence="1">
    <location>
        <begin position="168"/>
        <end position="233"/>
    </location>
</feature>
<dbReference type="Proteomes" id="UP000313948">
    <property type="component" value="Chromosome"/>
</dbReference>
<dbReference type="InterPro" id="IPR027417">
    <property type="entry name" value="P-loop_NTPase"/>
</dbReference>
<evidence type="ECO:0000259" key="1">
    <source>
        <dbReference type="Pfam" id="PF13304"/>
    </source>
</evidence>
<gene>
    <name evidence="2" type="ORF">FE251_04730</name>
</gene>
<dbReference type="InterPro" id="IPR051396">
    <property type="entry name" value="Bact_Antivir_Def_Nuclease"/>
</dbReference>
<reference evidence="2 3" key="1">
    <citation type="submission" date="2019-05" db="EMBL/GenBank/DDBJ databases">
        <title>Georgenia *** sp. nov., and Georgenia *** sp. nov., isolated from the intestinal contents of plateau pika (Ochotona curzoniae) in the Qinghai-Tibet plateau of China.</title>
        <authorList>
            <person name="Tian Z."/>
        </authorList>
    </citation>
    <scope>NUCLEOTIDE SEQUENCE [LARGE SCALE GENOMIC DNA]</scope>
    <source>
        <strain evidence="2 3">Z294</strain>
    </source>
</reference>
<name>A0ABX5VQD1_9MICO</name>
<proteinExistence type="predicted"/>
<organism evidence="2 3">
    <name type="scientific">Georgenia wutianyii</name>
    <dbReference type="NCBI Taxonomy" id="2585135"/>
    <lineage>
        <taxon>Bacteria</taxon>
        <taxon>Bacillati</taxon>
        <taxon>Actinomycetota</taxon>
        <taxon>Actinomycetes</taxon>
        <taxon>Micrococcales</taxon>
        <taxon>Bogoriellaceae</taxon>
        <taxon>Georgenia</taxon>
    </lineage>
</organism>
<dbReference type="InterPro" id="IPR003959">
    <property type="entry name" value="ATPase_AAA_core"/>
</dbReference>
<keyword evidence="3" id="KW-1185">Reference proteome</keyword>
<protein>
    <recommendedName>
        <fullName evidence="1">ATPase AAA-type core domain-containing protein</fullName>
    </recommendedName>
</protein>
<dbReference type="Gene3D" id="3.40.50.300">
    <property type="entry name" value="P-loop containing nucleotide triphosphate hydrolases"/>
    <property type="match status" value="1"/>
</dbReference>
<evidence type="ECO:0000313" key="2">
    <source>
        <dbReference type="EMBL" id="QDB80677.1"/>
    </source>
</evidence>
<sequence>MNTPGDEPSAMLTVTLTGEDVLPGSGDQEPFLTMSARSGDVTYFVGRNGSGKSRAGRALASKTPEARLLSTDRLTGVMGFQPQGWGHTPKDFQGLPLDAASRPHIRQASEKVGSAAEHYFALREKPEVLLRVAAFLRKALNRDIELRETSGYLDPYIRMGSVSYSLLRDEGHGLRELVSLLAATYSDDWRLLVVDEPELHLHPAMLRLWLGELNKVCEVTGNSAVVITHEPAAITPKTVDDLRSLWLFQPGGRPSRLSDFIDKEQERGVEGSLLQNPGLVSQLVFAPRPVLVEGILDVAALSVAMGRTQPAEVVAQTELIDCGGSGGVALWFNIASRAGLNFKAIADLDACLDSQVQAVMDRRSDVTQRYRVDLAIEPAKTHVLLRPLIEEMRKEGVSSNPKSRAVWLSSSVPVGTGHESRRAKLLEIWRDAGLWLHSQGTLESVLGTETKSREAVQSAASKPGPIDEVASWAAFVLDPKGDVFELLGAAVERIAQAIQVAQRLNPDAEFSAPVGSSVDTDGQLVHVTPTENGRHRITVKVPQAFAGYYVEFDRTTPPVDMTLLPPVRADE</sequence>
<evidence type="ECO:0000313" key="3">
    <source>
        <dbReference type="Proteomes" id="UP000313948"/>
    </source>
</evidence>
<dbReference type="PANTHER" id="PTHR43581">
    <property type="entry name" value="ATP/GTP PHOSPHATASE"/>
    <property type="match status" value="1"/>
</dbReference>
<dbReference type="SUPFAM" id="SSF52540">
    <property type="entry name" value="P-loop containing nucleoside triphosphate hydrolases"/>
    <property type="match status" value="1"/>
</dbReference>
<dbReference type="Pfam" id="PF13304">
    <property type="entry name" value="AAA_21"/>
    <property type="match status" value="1"/>
</dbReference>
<dbReference type="PANTHER" id="PTHR43581:SF2">
    <property type="entry name" value="EXCINUCLEASE ATPASE SUBUNIT"/>
    <property type="match status" value="1"/>
</dbReference>
<dbReference type="EMBL" id="CP040899">
    <property type="protein sequence ID" value="QDB80677.1"/>
    <property type="molecule type" value="Genomic_DNA"/>
</dbReference>